<gene>
    <name evidence="2" type="ordered locus">AAur_2543</name>
</gene>
<dbReference type="GO" id="GO:0016740">
    <property type="term" value="F:transferase activity"/>
    <property type="evidence" value="ECO:0007669"/>
    <property type="project" value="UniProtKB-KW"/>
</dbReference>
<evidence type="ECO:0000259" key="1">
    <source>
        <dbReference type="Pfam" id="PF00156"/>
    </source>
</evidence>
<dbReference type="eggNOG" id="COG1926">
    <property type="taxonomic scope" value="Bacteria"/>
</dbReference>
<reference evidence="2 3" key="1">
    <citation type="journal article" date="2006" name="PLoS Genet.">
        <title>Secrets of soil survival revealed by the genome sequence of Arthrobacter aurescens TC1.</title>
        <authorList>
            <person name="Mongodin E.F."/>
            <person name="Shapir N."/>
            <person name="Daugherty S.C."/>
            <person name="DeBoy R.T."/>
            <person name="Emerson J.B."/>
            <person name="Shvartzbeyn A."/>
            <person name="Radune D."/>
            <person name="Vamathevan J."/>
            <person name="Riggs F."/>
            <person name="Grinberg V."/>
            <person name="Khouri H."/>
            <person name="Wackett L.P."/>
            <person name="Nelson K.E."/>
            <person name="Sadowsky M.J."/>
        </authorList>
    </citation>
    <scope>NUCLEOTIDE SEQUENCE [LARGE SCALE GENOMIC DNA]</scope>
    <source>
        <strain evidence="2 3">TC1</strain>
    </source>
</reference>
<dbReference type="EMBL" id="CP000474">
    <property type="protein sequence ID" value="ABM09791.1"/>
    <property type="molecule type" value="Genomic_DNA"/>
</dbReference>
<dbReference type="KEGG" id="aau:AAur_2543"/>
<accession>A1R7Q2</accession>
<dbReference type="HOGENOM" id="CLU_083583_0_0_11"/>
<dbReference type="InterPro" id="IPR000836">
    <property type="entry name" value="PRTase_dom"/>
</dbReference>
<evidence type="ECO:0000313" key="2">
    <source>
        <dbReference type="EMBL" id="ABM09791.1"/>
    </source>
</evidence>
<feature type="domain" description="Phosphoribosyltransferase" evidence="1">
    <location>
        <begin position="26"/>
        <end position="184"/>
    </location>
</feature>
<dbReference type="SUPFAM" id="SSF53271">
    <property type="entry name" value="PRTase-like"/>
    <property type="match status" value="1"/>
</dbReference>
<dbReference type="Gene3D" id="3.30.1310.20">
    <property type="entry name" value="PRTase-like"/>
    <property type="match status" value="1"/>
</dbReference>
<keyword evidence="2" id="KW-0808">Transferase</keyword>
<protein>
    <submittedName>
        <fullName evidence="2">Phosphoribosyl transferase domain protein</fullName>
    </submittedName>
</protein>
<organism evidence="2 3">
    <name type="scientific">Paenarthrobacter aurescens (strain TC1)</name>
    <dbReference type="NCBI Taxonomy" id="290340"/>
    <lineage>
        <taxon>Bacteria</taxon>
        <taxon>Bacillati</taxon>
        <taxon>Actinomycetota</taxon>
        <taxon>Actinomycetes</taxon>
        <taxon>Micrococcales</taxon>
        <taxon>Micrococcaceae</taxon>
        <taxon>Paenarthrobacter</taxon>
    </lineage>
</organism>
<dbReference type="STRING" id="290340.AAur_2543"/>
<proteinExistence type="predicted"/>
<dbReference type="AlphaFoldDB" id="A1R7Q2"/>
<dbReference type="CDD" id="cd06223">
    <property type="entry name" value="PRTases_typeI"/>
    <property type="match status" value="1"/>
</dbReference>
<dbReference type="Gene3D" id="3.40.50.2020">
    <property type="match status" value="1"/>
</dbReference>
<keyword evidence="3" id="KW-1185">Reference proteome</keyword>
<dbReference type="InterPro" id="IPR029057">
    <property type="entry name" value="PRTase-like"/>
</dbReference>
<sequence>MDCRLGSATNYVEVEQMGMRFKDRAEAGRRLAEGLPQLRERPDTIVLGLARGGVPVAAAAAAELYLPFGAVLVRKLGIPGRDETAFGALAWSQGDVLRIVNRPLKELVLAHGISQSALDAVEAHERAELIRRANRYPGIGHDLRGKTVVLADDGLATGATMRAAVEAVRSGGASTVIAAVPVASLEASTSLARVCDFVMALHTPGKFHAVGAFYDRFEQLSDADVVGQLEGAGASGRK</sequence>
<name>A1R7Q2_PAEAT</name>
<evidence type="ECO:0000313" key="3">
    <source>
        <dbReference type="Proteomes" id="UP000000637"/>
    </source>
</evidence>
<dbReference type="Pfam" id="PF00156">
    <property type="entry name" value="Pribosyltran"/>
    <property type="match status" value="1"/>
</dbReference>
<dbReference type="Proteomes" id="UP000000637">
    <property type="component" value="Chromosome"/>
</dbReference>